<evidence type="ECO:0000313" key="2">
    <source>
        <dbReference type="Proteomes" id="UP000326939"/>
    </source>
</evidence>
<comment type="caution">
    <text evidence="1">The sequence shown here is derived from an EMBL/GenBank/DDBJ whole genome shotgun (WGS) entry which is preliminary data.</text>
</comment>
<name>A0A5N5KNY8_9ROSI</name>
<dbReference type="Gene3D" id="1.10.150.240">
    <property type="entry name" value="Putative phosphatase, domain 2"/>
    <property type="match status" value="1"/>
</dbReference>
<sequence>MKGTYLLPCRAQAYVSVTRQQEQKHEERNEFIASLHERKTEFFMALIGKKLLPLGPGVAKLWEKESKLLSAALPMRRPYAQPGSYNCIARKVVPCNLGFAVDKY</sequence>
<gene>
    <name evidence="1" type="ORF">DKX38_018769</name>
</gene>
<dbReference type="AlphaFoldDB" id="A0A5N5KNY8"/>
<dbReference type="Gene3D" id="3.40.50.1000">
    <property type="entry name" value="HAD superfamily/HAD-like"/>
    <property type="match status" value="1"/>
</dbReference>
<accession>A0A5N5KNY8</accession>
<organism evidence="1 2">
    <name type="scientific">Salix brachista</name>
    <dbReference type="NCBI Taxonomy" id="2182728"/>
    <lineage>
        <taxon>Eukaryota</taxon>
        <taxon>Viridiplantae</taxon>
        <taxon>Streptophyta</taxon>
        <taxon>Embryophyta</taxon>
        <taxon>Tracheophyta</taxon>
        <taxon>Spermatophyta</taxon>
        <taxon>Magnoliopsida</taxon>
        <taxon>eudicotyledons</taxon>
        <taxon>Gunneridae</taxon>
        <taxon>Pentapetalae</taxon>
        <taxon>rosids</taxon>
        <taxon>fabids</taxon>
        <taxon>Malpighiales</taxon>
        <taxon>Salicaceae</taxon>
        <taxon>Saliceae</taxon>
        <taxon>Salix</taxon>
    </lineage>
</organism>
<dbReference type="InterPro" id="IPR023198">
    <property type="entry name" value="PGP-like_dom2"/>
</dbReference>
<evidence type="ECO:0000313" key="1">
    <source>
        <dbReference type="EMBL" id="KAB5532099.1"/>
    </source>
</evidence>
<reference evidence="2" key="1">
    <citation type="journal article" date="2019" name="Gigascience">
        <title>De novo genome assembly of the endangered Acer yangbiense, a plant species with extremely small populations endemic to Yunnan Province, China.</title>
        <authorList>
            <person name="Yang J."/>
            <person name="Wariss H.M."/>
            <person name="Tao L."/>
            <person name="Zhang R."/>
            <person name="Yun Q."/>
            <person name="Hollingsworth P."/>
            <person name="Dao Z."/>
            <person name="Luo G."/>
            <person name="Guo H."/>
            <person name="Ma Y."/>
            <person name="Sun W."/>
        </authorList>
    </citation>
    <scope>NUCLEOTIDE SEQUENCE [LARGE SCALE GENOMIC DNA]</scope>
    <source>
        <strain evidence="2">cv. br00</strain>
    </source>
</reference>
<protein>
    <submittedName>
        <fullName evidence="1">Uncharacterized protein</fullName>
    </submittedName>
</protein>
<dbReference type="InterPro" id="IPR023214">
    <property type="entry name" value="HAD_sf"/>
</dbReference>
<dbReference type="EMBL" id="VDCV01000012">
    <property type="protein sequence ID" value="KAB5532099.1"/>
    <property type="molecule type" value="Genomic_DNA"/>
</dbReference>
<keyword evidence="2" id="KW-1185">Reference proteome</keyword>
<proteinExistence type="predicted"/>
<dbReference type="Proteomes" id="UP000326939">
    <property type="component" value="Chromosome 12"/>
</dbReference>